<dbReference type="PANTHER" id="PTHR43744:SF8">
    <property type="entry name" value="SN-GLYCEROL-3-PHOSPHATE TRANSPORT SYSTEM PERMEASE PROTEIN UGPE"/>
    <property type="match status" value="1"/>
</dbReference>
<evidence type="ECO:0000313" key="10">
    <source>
        <dbReference type="EMBL" id="RNI36326.1"/>
    </source>
</evidence>
<evidence type="ECO:0000256" key="5">
    <source>
        <dbReference type="ARBA" id="ARBA00022692"/>
    </source>
</evidence>
<feature type="transmembrane region" description="Helical" evidence="8">
    <location>
        <begin position="98"/>
        <end position="120"/>
    </location>
</feature>
<dbReference type="EMBL" id="RJJR01000008">
    <property type="protein sequence ID" value="RNI36326.1"/>
    <property type="molecule type" value="Genomic_DNA"/>
</dbReference>
<dbReference type="InterPro" id="IPR000515">
    <property type="entry name" value="MetI-like"/>
</dbReference>
<evidence type="ECO:0000256" key="1">
    <source>
        <dbReference type="ARBA" id="ARBA00004651"/>
    </source>
</evidence>
<evidence type="ECO:0000313" key="11">
    <source>
        <dbReference type="Proteomes" id="UP000267223"/>
    </source>
</evidence>
<feature type="transmembrane region" description="Helical" evidence="8">
    <location>
        <begin position="233"/>
        <end position="254"/>
    </location>
</feature>
<sequence length="269" mass="30013">MQTILIYTILGIAALTFIYPFLWMIGASFASMQEIGTMALWPAHPTWHNFTTMVQKIPIWRSLFNSLLVAAFTTSLVVITGSVVGYALAKMRFKGRQLIFYVIVFTMSLPFQVTLIPNYITIVNLRLVDTYAGLIIPFAISAFAILMFRQAFQGLPQALIDAARMDGCSEMQIIFKILWPNIKPTIVTVAILSFIGSWNEVLWPLIVIRNEQLMTMPQLVTLFAVGGRADAQLGVKIAAAVLLALPVIIAFLFFQKHFIQSMASTGLKD</sequence>
<dbReference type="GO" id="GO:0055085">
    <property type="term" value="P:transmembrane transport"/>
    <property type="evidence" value="ECO:0007669"/>
    <property type="project" value="InterPro"/>
</dbReference>
<dbReference type="OrthoDB" id="9795403at2"/>
<keyword evidence="3 8" id="KW-0813">Transport</keyword>
<protein>
    <recommendedName>
        <fullName evidence="2">sn-glycerol-3-phosphate transport system permease protein UgpE</fullName>
    </recommendedName>
</protein>
<feature type="transmembrane region" description="Helical" evidence="8">
    <location>
        <begin position="173"/>
        <end position="195"/>
    </location>
</feature>
<dbReference type="InterPro" id="IPR035906">
    <property type="entry name" value="MetI-like_sf"/>
</dbReference>
<organism evidence="10 11">
    <name type="scientific">Hanamia caeni</name>
    <dbReference type="NCBI Taxonomy" id="2294116"/>
    <lineage>
        <taxon>Bacteria</taxon>
        <taxon>Pseudomonadati</taxon>
        <taxon>Bacteroidota</taxon>
        <taxon>Chitinophagia</taxon>
        <taxon>Chitinophagales</taxon>
        <taxon>Chitinophagaceae</taxon>
        <taxon>Hanamia</taxon>
    </lineage>
</organism>
<name>A0A3M9NEW8_9BACT</name>
<evidence type="ECO:0000256" key="6">
    <source>
        <dbReference type="ARBA" id="ARBA00022989"/>
    </source>
</evidence>
<evidence type="ECO:0000256" key="3">
    <source>
        <dbReference type="ARBA" id="ARBA00022448"/>
    </source>
</evidence>
<feature type="domain" description="ABC transmembrane type-1" evidence="9">
    <location>
        <begin position="63"/>
        <end position="254"/>
    </location>
</feature>
<evidence type="ECO:0000256" key="4">
    <source>
        <dbReference type="ARBA" id="ARBA00022475"/>
    </source>
</evidence>
<dbReference type="GO" id="GO:0005886">
    <property type="term" value="C:plasma membrane"/>
    <property type="evidence" value="ECO:0007669"/>
    <property type="project" value="UniProtKB-SubCell"/>
</dbReference>
<feature type="transmembrane region" description="Helical" evidence="8">
    <location>
        <begin position="132"/>
        <end position="152"/>
    </location>
</feature>
<keyword evidence="4" id="KW-1003">Cell membrane</keyword>
<reference evidence="10 11" key="1">
    <citation type="submission" date="2018-11" db="EMBL/GenBank/DDBJ databases">
        <title>Draft genome sequence of Ferruginibacter sp. BO-59.</title>
        <authorList>
            <person name="Im W.T."/>
        </authorList>
    </citation>
    <scope>NUCLEOTIDE SEQUENCE [LARGE SCALE GENOMIC DNA]</scope>
    <source>
        <strain evidence="10 11">BO-59</strain>
    </source>
</reference>
<keyword evidence="6 8" id="KW-1133">Transmembrane helix</keyword>
<dbReference type="PROSITE" id="PS50928">
    <property type="entry name" value="ABC_TM1"/>
    <property type="match status" value="1"/>
</dbReference>
<gene>
    <name evidence="10" type="ORF">EFY79_10945</name>
</gene>
<dbReference type="PANTHER" id="PTHR43744">
    <property type="entry name" value="ABC TRANSPORTER PERMEASE PROTEIN MG189-RELATED-RELATED"/>
    <property type="match status" value="1"/>
</dbReference>
<feature type="transmembrane region" description="Helical" evidence="8">
    <location>
        <begin position="63"/>
        <end position="86"/>
    </location>
</feature>
<comment type="caution">
    <text evidence="10">The sequence shown here is derived from an EMBL/GenBank/DDBJ whole genome shotgun (WGS) entry which is preliminary data.</text>
</comment>
<dbReference type="AlphaFoldDB" id="A0A3M9NEW8"/>
<comment type="similarity">
    <text evidence="8">Belongs to the binding-protein-dependent transport system permease family.</text>
</comment>
<keyword evidence="7 8" id="KW-0472">Membrane</keyword>
<dbReference type="Proteomes" id="UP000267223">
    <property type="component" value="Unassembled WGS sequence"/>
</dbReference>
<proteinExistence type="inferred from homology"/>
<dbReference type="Gene3D" id="1.10.3720.10">
    <property type="entry name" value="MetI-like"/>
    <property type="match status" value="1"/>
</dbReference>
<keyword evidence="5 8" id="KW-0812">Transmembrane</keyword>
<evidence type="ECO:0000256" key="2">
    <source>
        <dbReference type="ARBA" id="ARBA00020515"/>
    </source>
</evidence>
<evidence type="ECO:0000256" key="8">
    <source>
        <dbReference type="RuleBase" id="RU363032"/>
    </source>
</evidence>
<feature type="transmembrane region" description="Helical" evidence="8">
    <location>
        <begin position="7"/>
        <end position="30"/>
    </location>
</feature>
<accession>A0A3M9NEW8</accession>
<evidence type="ECO:0000256" key="7">
    <source>
        <dbReference type="ARBA" id="ARBA00023136"/>
    </source>
</evidence>
<dbReference type="SUPFAM" id="SSF161098">
    <property type="entry name" value="MetI-like"/>
    <property type="match status" value="1"/>
</dbReference>
<dbReference type="CDD" id="cd06261">
    <property type="entry name" value="TM_PBP2"/>
    <property type="match status" value="1"/>
</dbReference>
<keyword evidence="11" id="KW-1185">Reference proteome</keyword>
<dbReference type="Pfam" id="PF00528">
    <property type="entry name" value="BPD_transp_1"/>
    <property type="match status" value="1"/>
</dbReference>
<comment type="subcellular location">
    <subcellularLocation>
        <location evidence="1 8">Cell membrane</location>
        <topology evidence="1 8">Multi-pass membrane protein</topology>
    </subcellularLocation>
</comment>
<evidence type="ECO:0000259" key="9">
    <source>
        <dbReference type="PROSITE" id="PS50928"/>
    </source>
</evidence>